<evidence type="ECO:0000256" key="4">
    <source>
        <dbReference type="SAM" id="MobiDB-lite"/>
    </source>
</evidence>
<organism evidence="5 6">
    <name type="scientific">Candidatus Gallitreponema excrementavium</name>
    <dbReference type="NCBI Taxonomy" id="2840840"/>
    <lineage>
        <taxon>Bacteria</taxon>
        <taxon>Pseudomonadati</taxon>
        <taxon>Spirochaetota</taxon>
        <taxon>Spirochaetia</taxon>
        <taxon>Spirochaetales</taxon>
        <taxon>Candidatus Gallitreponema</taxon>
    </lineage>
</organism>
<dbReference type="PANTHER" id="PTHR10302">
    <property type="entry name" value="SINGLE-STRANDED DNA-BINDING PROTEIN"/>
    <property type="match status" value="1"/>
</dbReference>
<dbReference type="PANTHER" id="PTHR10302:SF27">
    <property type="entry name" value="SINGLE-STRANDED DNA-BINDING PROTEIN"/>
    <property type="match status" value="1"/>
</dbReference>
<gene>
    <name evidence="5" type="ORF">IAA81_06785</name>
</gene>
<dbReference type="GO" id="GO:0003697">
    <property type="term" value="F:single-stranded DNA binding"/>
    <property type="evidence" value="ECO:0007669"/>
    <property type="project" value="InterPro"/>
</dbReference>
<dbReference type="NCBIfam" id="TIGR00621">
    <property type="entry name" value="ssb"/>
    <property type="match status" value="1"/>
</dbReference>
<dbReference type="EMBL" id="JADIMM010000080">
    <property type="protein sequence ID" value="MBO8457919.1"/>
    <property type="molecule type" value="Genomic_DNA"/>
</dbReference>
<proteinExistence type="predicted"/>
<dbReference type="GO" id="GO:0009295">
    <property type="term" value="C:nucleoid"/>
    <property type="evidence" value="ECO:0007669"/>
    <property type="project" value="TreeGrafter"/>
</dbReference>
<comment type="caution">
    <text evidence="5">The sequence shown here is derived from an EMBL/GenBank/DDBJ whole genome shotgun (WGS) entry which is preliminary data.</text>
</comment>
<evidence type="ECO:0000256" key="1">
    <source>
        <dbReference type="ARBA" id="ARBA00023125"/>
    </source>
</evidence>
<evidence type="ECO:0000313" key="6">
    <source>
        <dbReference type="Proteomes" id="UP000823638"/>
    </source>
</evidence>
<evidence type="ECO:0000256" key="2">
    <source>
        <dbReference type="PIRNR" id="PIRNR002070"/>
    </source>
</evidence>
<dbReference type="Pfam" id="PF00436">
    <property type="entry name" value="SSB"/>
    <property type="match status" value="1"/>
</dbReference>
<feature type="region of interest" description="Disordered" evidence="4">
    <location>
        <begin position="109"/>
        <end position="133"/>
    </location>
</feature>
<dbReference type="InterPro" id="IPR000424">
    <property type="entry name" value="Primosome_PriB/ssb"/>
</dbReference>
<protein>
    <recommendedName>
        <fullName evidence="2 3">Single-stranded DNA-binding protein</fullName>
    </recommendedName>
</protein>
<dbReference type="Gene3D" id="2.40.50.140">
    <property type="entry name" value="Nucleic acid-binding proteins"/>
    <property type="match status" value="1"/>
</dbReference>
<accession>A0A9D9HPI3</accession>
<reference evidence="5" key="2">
    <citation type="journal article" date="2021" name="PeerJ">
        <title>Extensive microbial diversity within the chicken gut microbiome revealed by metagenomics and culture.</title>
        <authorList>
            <person name="Gilroy R."/>
            <person name="Ravi A."/>
            <person name="Getino M."/>
            <person name="Pursley I."/>
            <person name="Horton D.L."/>
            <person name="Alikhan N.F."/>
            <person name="Baker D."/>
            <person name="Gharbi K."/>
            <person name="Hall N."/>
            <person name="Watson M."/>
            <person name="Adriaenssens E.M."/>
            <person name="Foster-Nyarko E."/>
            <person name="Jarju S."/>
            <person name="Secka A."/>
            <person name="Antonio M."/>
            <person name="Oren A."/>
            <person name="Chaudhuri R.R."/>
            <person name="La Ragione R."/>
            <person name="Hildebrand F."/>
            <person name="Pallen M.J."/>
        </authorList>
    </citation>
    <scope>NUCLEOTIDE SEQUENCE</scope>
    <source>
        <strain evidence="5">10532</strain>
    </source>
</reference>
<dbReference type="CDD" id="cd04496">
    <property type="entry name" value="SSB_OBF"/>
    <property type="match status" value="1"/>
</dbReference>
<reference evidence="5" key="1">
    <citation type="submission" date="2020-10" db="EMBL/GenBank/DDBJ databases">
        <authorList>
            <person name="Gilroy R."/>
        </authorList>
    </citation>
    <scope>NUCLEOTIDE SEQUENCE</scope>
    <source>
        <strain evidence="5">10532</strain>
    </source>
</reference>
<keyword evidence="1 2" id="KW-0238">DNA-binding</keyword>
<dbReference type="GO" id="GO:0006260">
    <property type="term" value="P:DNA replication"/>
    <property type="evidence" value="ECO:0007669"/>
    <property type="project" value="InterPro"/>
</dbReference>
<evidence type="ECO:0000313" key="5">
    <source>
        <dbReference type="EMBL" id="MBO8457919.1"/>
    </source>
</evidence>
<sequence>MNSLNSILVEGNIVRDPVVKETPKGTKVCTFSLASNRYYKINDGYEQETSFFDVESWGQEAERCMTECTRGRGIRVVGRLKQDRWVGAEGKNYSRVKIVADHIEYKPKLTKTKEKEQEKPAEMETAEKEALVF</sequence>
<dbReference type="PIRSF" id="PIRSF002070">
    <property type="entry name" value="SSB"/>
    <property type="match status" value="1"/>
</dbReference>
<dbReference type="PROSITE" id="PS50935">
    <property type="entry name" value="SSB"/>
    <property type="match status" value="1"/>
</dbReference>
<evidence type="ECO:0000256" key="3">
    <source>
        <dbReference type="RuleBase" id="RU000524"/>
    </source>
</evidence>
<dbReference type="Proteomes" id="UP000823638">
    <property type="component" value="Unassembled WGS sequence"/>
</dbReference>
<dbReference type="InterPro" id="IPR011344">
    <property type="entry name" value="ssDNA-bd"/>
</dbReference>
<dbReference type="SUPFAM" id="SSF50249">
    <property type="entry name" value="Nucleic acid-binding proteins"/>
    <property type="match status" value="1"/>
</dbReference>
<dbReference type="InterPro" id="IPR012340">
    <property type="entry name" value="NA-bd_OB-fold"/>
</dbReference>
<name>A0A9D9HPI3_9SPIR</name>
<dbReference type="AlphaFoldDB" id="A0A9D9HPI3"/>